<comment type="caution">
    <text evidence="4">The sequence shown here is derived from an EMBL/GenBank/DDBJ whole genome shotgun (WGS) entry which is preliminary data.</text>
</comment>
<dbReference type="AlphaFoldDB" id="A0A506U587"/>
<feature type="domain" description="Dinitrogenase iron-molybdenum cofactor biosynthesis" evidence="3">
    <location>
        <begin position="37"/>
        <end position="134"/>
    </location>
</feature>
<sequence length="167" mass="17907">MTATVRRLSLVTDAERGPAPARPAGALRIAIATQDMKNLNAHFGSARFFALYDVTPEEARFVEALAFDDVSAETGEHKTDGDDRITPKVDALKSAHLLFCLAIGGPSAAKVVAAKIHPIKVPGESPISEVIARTQTMLKNAPPPWLRKVLAEAGVAPKKPDFDDDQE</sequence>
<dbReference type="Pfam" id="PF02579">
    <property type="entry name" value="Nitro_FeMo-Co"/>
    <property type="match status" value="1"/>
</dbReference>
<gene>
    <name evidence="4" type="primary">nifX</name>
    <name evidence="4" type="ORF">FJU08_17100</name>
</gene>
<dbReference type="PANTHER" id="PTHR33937">
    <property type="entry name" value="IRON-MOLYBDENUM PROTEIN-RELATED-RELATED"/>
    <property type="match status" value="1"/>
</dbReference>
<dbReference type="InterPro" id="IPR051840">
    <property type="entry name" value="NifX/NifY_domain"/>
</dbReference>
<keyword evidence="2" id="KW-0535">Nitrogen fixation</keyword>
<accession>A0A506U587</accession>
<dbReference type="SUPFAM" id="SSF53146">
    <property type="entry name" value="Nitrogenase accessory factor-like"/>
    <property type="match status" value="1"/>
</dbReference>
<evidence type="ECO:0000256" key="1">
    <source>
        <dbReference type="ARBA" id="ARBA00010285"/>
    </source>
</evidence>
<dbReference type="EMBL" id="VHLG01000012">
    <property type="protein sequence ID" value="TPW28526.1"/>
    <property type="molecule type" value="Genomic_DNA"/>
</dbReference>
<dbReference type="RefSeq" id="WP_141150244.1">
    <property type="nucleotide sequence ID" value="NZ_VHLG01000012.1"/>
</dbReference>
<dbReference type="InterPro" id="IPR034169">
    <property type="entry name" value="NifX-like"/>
</dbReference>
<dbReference type="Gene3D" id="3.30.420.130">
    <property type="entry name" value="Dinitrogenase iron-molybdenum cofactor biosynthesis domain"/>
    <property type="match status" value="1"/>
</dbReference>
<dbReference type="NCBIfam" id="TIGR02663">
    <property type="entry name" value="nifX"/>
    <property type="match status" value="1"/>
</dbReference>
<evidence type="ECO:0000256" key="2">
    <source>
        <dbReference type="ARBA" id="ARBA00023231"/>
    </source>
</evidence>
<evidence type="ECO:0000313" key="5">
    <source>
        <dbReference type="Proteomes" id="UP000318801"/>
    </source>
</evidence>
<dbReference type="InterPro" id="IPR013480">
    <property type="entry name" value="NifX"/>
</dbReference>
<dbReference type="GO" id="GO:0009399">
    <property type="term" value="P:nitrogen fixation"/>
    <property type="evidence" value="ECO:0007669"/>
    <property type="project" value="InterPro"/>
</dbReference>
<dbReference type="CDD" id="cd00853">
    <property type="entry name" value="NifX"/>
    <property type="match status" value="1"/>
</dbReference>
<proteinExistence type="inferred from homology"/>
<dbReference type="InterPro" id="IPR003731">
    <property type="entry name" value="Di-Nase_FeMo-co_biosynth"/>
</dbReference>
<dbReference type="PANTHER" id="PTHR33937:SF1">
    <property type="entry name" value="IRON-MOLIBDENUM COFACTOR PROCESSING PROTEIN"/>
    <property type="match status" value="1"/>
</dbReference>
<dbReference type="OrthoDB" id="9797941at2"/>
<protein>
    <submittedName>
        <fullName evidence="4">Nitrogen fixation protein NifX</fullName>
    </submittedName>
</protein>
<keyword evidence="5" id="KW-1185">Reference proteome</keyword>
<comment type="similarity">
    <text evidence="1">Belongs to the NifX/NifY family.</text>
</comment>
<dbReference type="InterPro" id="IPR036105">
    <property type="entry name" value="DiNase_FeMo-co_biosyn_sf"/>
</dbReference>
<dbReference type="Proteomes" id="UP000318801">
    <property type="component" value="Unassembled WGS sequence"/>
</dbReference>
<organism evidence="4 5">
    <name type="scientific">Martelella alba</name>
    <dbReference type="NCBI Taxonomy" id="2590451"/>
    <lineage>
        <taxon>Bacteria</taxon>
        <taxon>Pseudomonadati</taxon>
        <taxon>Pseudomonadota</taxon>
        <taxon>Alphaproteobacteria</taxon>
        <taxon>Hyphomicrobiales</taxon>
        <taxon>Aurantimonadaceae</taxon>
        <taxon>Martelella</taxon>
    </lineage>
</organism>
<name>A0A506U587_9HYPH</name>
<dbReference type="GO" id="GO:0051540">
    <property type="term" value="F:metal cluster binding"/>
    <property type="evidence" value="ECO:0007669"/>
    <property type="project" value="InterPro"/>
</dbReference>
<evidence type="ECO:0000313" key="4">
    <source>
        <dbReference type="EMBL" id="TPW28526.1"/>
    </source>
</evidence>
<evidence type="ECO:0000259" key="3">
    <source>
        <dbReference type="Pfam" id="PF02579"/>
    </source>
</evidence>
<reference evidence="4 5" key="1">
    <citation type="submission" date="2019-06" db="EMBL/GenBank/DDBJ databases">
        <authorList>
            <person name="Li M."/>
        </authorList>
    </citation>
    <scope>NUCLEOTIDE SEQUENCE [LARGE SCALE GENOMIC DNA]</scope>
    <source>
        <strain evidence="4 5">BGMRC2036</strain>
    </source>
</reference>